<reference evidence="2 3" key="1">
    <citation type="submission" date="2020-08" db="EMBL/GenBank/DDBJ databases">
        <title>The completed genome sequence of the pathogenic ascomycete fungus Penicillium digitatum.</title>
        <authorList>
            <person name="Wang M."/>
        </authorList>
    </citation>
    <scope>NUCLEOTIDE SEQUENCE [LARGE SCALE GENOMIC DNA]</scope>
    <source>
        <strain evidence="2 3">PdW03</strain>
    </source>
</reference>
<dbReference type="Proteomes" id="UP000595662">
    <property type="component" value="Chromosome 1"/>
</dbReference>
<dbReference type="AlphaFoldDB" id="A0A7T7BIT9"/>
<evidence type="ECO:0000313" key="2">
    <source>
        <dbReference type="EMBL" id="QQK41329.1"/>
    </source>
</evidence>
<sequence length="487" mass="53423">MSGTTWSHSYLTVSGALERTSLLRYKCREEELGDHGPSSRKFFKHPNYDRLGSVVLTPSLGLTFDTRISPRLFGTISNMPLSDLDQDITPIPRSREENQERAFIAASRRKDRSLDARLESANRASMLHKKRTGKAFHITKEIVEKEAMYEEVDERYQEKRILMLQRQNEQIEDQFKNHLLAAFAARAQFNASSIHSRRASHMTPRPSVNGVNCGGPRKMSLDLSNLRSSFSQGPGSMASPMATGDGYVLSPTASYDPSAQSYPAYMNGSQTPYSDMFSASTGAPSGQLPAYMHQQASAPAWNSQVPAWAAMQQHNPTPAQTPTETHAVQMWQQQMMQQAQMPDSATQMHQFRDRLASAPELPLQHTAAPPISSASMSGPTGHGPTHGHSRGQSQPSNNFHNLNLLTQSTSISHPQKAPSSLSSPKFEALSAGTHSTPDFCPTPSTPLSPTSATVHATMSQGGKVDGDGIMVSHEGLDPDFTDFTLWL</sequence>
<feature type="region of interest" description="Disordered" evidence="1">
    <location>
        <begin position="195"/>
        <end position="214"/>
    </location>
</feature>
<gene>
    <name evidence="2" type="ORF">Pdw03_4183</name>
</gene>
<proteinExistence type="predicted"/>
<dbReference type="VEuPathDB" id="FungiDB:PDIP_72610"/>
<feature type="region of interest" description="Disordered" evidence="1">
    <location>
        <begin position="365"/>
        <end position="453"/>
    </location>
</feature>
<name>A0A7T7BIT9_PENDI</name>
<feature type="compositionally biased region" description="Polar residues" evidence="1">
    <location>
        <begin position="390"/>
        <end position="423"/>
    </location>
</feature>
<evidence type="ECO:0000256" key="1">
    <source>
        <dbReference type="SAM" id="MobiDB-lite"/>
    </source>
</evidence>
<protein>
    <submittedName>
        <fullName evidence="2">Uncharacterized protein</fullName>
    </submittedName>
</protein>
<accession>A0A7T7BIT9</accession>
<dbReference type="RefSeq" id="XP_065956082.1">
    <property type="nucleotide sequence ID" value="XM_066100682.1"/>
</dbReference>
<dbReference type="EMBL" id="CP060774">
    <property type="protein sequence ID" value="QQK41329.1"/>
    <property type="molecule type" value="Genomic_DNA"/>
</dbReference>
<dbReference type="GeneID" id="26235577"/>
<feature type="compositionally biased region" description="Low complexity" evidence="1">
    <location>
        <begin position="441"/>
        <end position="453"/>
    </location>
</feature>
<organism evidence="2 3">
    <name type="scientific">Penicillium digitatum</name>
    <name type="common">Green mold</name>
    <dbReference type="NCBI Taxonomy" id="36651"/>
    <lineage>
        <taxon>Eukaryota</taxon>
        <taxon>Fungi</taxon>
        <taxon>Dikarya</taxon>
        <taxon>Ascomycota</taxon>
        <taxon>Pezizomycotina</taxon>
        <taxon>Eurotiomycetes</taxon>
        <taxon>Eurotiomycetidae</taxon>
        <taxon>Eurotiales</taxon>
        <taxon>Aspergillaceae</taxon>
        <taxon>Penicillium</taxon>
    </lineage>
</organism>
<evidence type="ECO:0000313" key="3">
    <source>
        <dbReference type="Proteomes" id="UP000595662"/>
    </source>
</evidence>